<keyword evidence="16" id="KW-0964">Secreted</keyword>
<protein>
    <recommendedName>
        <fullName evidence="16">Peroxidase</fullName>
        <ecNumber evidence="16">1.11.1.7</ecNumber>
    </recommendedName>
</protein>
<feature type="disulfide bond" evidence="15">
    <location>
        <begin position="79"/>
        <end position="84"/>
    </location>
</feature>
<dbReference type="Pfam" id="PF00141">
    <property type="entry name" value="peroxidase"/>
    <property type="match status" value="1"/>
</dbReference>
<dbReference type="GO" id="GO:0140825">
    <property type="term" value="F:lactoperoxidase activity"/>
    <property type="evidence" value="ECO:0007669"/>
    <property type="project" value="UniProtKB-EC"/>
</dbReference>
<evidence type="ECO:0000256" key="5">
    <source>
        <dbReference type="ARBA" id="ARBA00022723"/>
    </source>
</evidence>
<dbReference type="Gene3D" id="1.10.520.10">
    <property type="match status" value="2"/>
</dbReference>
<feature type="binding site" evidence="13">
    <location>
        <position position="234"/>
    </location>
    <ligand>
        <name>Ca(2+)</name>
        <dbReference type="ChEBI" id="CHEBI:29108"/>
        <label>2</label>
    </ligand>
</feature>
<feature type="signal peptide" evidence="16">
    <location>
        <begin position="1"/>
        <end position="31"/>
    </location>
</feature>
<comment type="catalytic activity">
    <reaction evidence="1 16">
        <text>2 a phenolic donor + H2O2 = 2 a phenolic radical donor + 2 H2O</text>
        <dbReference type="Rhea" id="RHEA:56136"/>
        <dbReference type="ChEBI" id="CHEBI:15377"/>
        <dbReference type="ChEBI" id="CHEBI:16240"/>
        <dbReference type="ChEBI" id="CHEBI:139520"/>
        <dbReference type="ChEBI" id="CHEBI:139521"/>
        <dbReference type="EC" id="1.11.1.7"/>
    </reaction>
</comment>
<keyword evidence="4 16" id="KW-0349">Heme</keyword>
<evidence type="ECO:0000256" key="15">
    <source>
        <dbReference type="PIRSR" id="PIRSR600823-5"/>
    </source>
</evidence>
<dbReference type="InterPro" id="IPR002016">
    <property type="entry name" value="Haem_peroxidase"/>
</dbReference>
<comment type="cofactor">
    <cofactor evidence="13 16">
        <name>Ca(2+)</name>
        <dbReference type="ChEBI" id="CHEBI:29108"/>
    </cofactor>
    <text evidence="13 16">Binds 2 calcium ions per subunit.</text>
</comment>
<dbReference type="InterPro" id="IPR000823">
    <property type="entry name" value="Peroxidase_pln"/>
</dbReference>
<dbReference type="GO" id="GO:0006979">
    <property type="term" value="P:response to oxidative stress"/>
    <property type="evidence" value="ECO:0007669"/>
    <property type="project" value="UniProtKB-UniRule"/>
</dbReference>
<evidence type="ECO:0000256" key="3">
    <source>
        <dbReference type="ARBA" id="ARBA00022559"/>
    </source>
</evidence>
<feature type="binding site" evidence="13">
    <location>
        <position position="100"/>
    </location>
    <ligand>
        <name>Ca(2+)</name>
        <dbReference type="ChEBI" id="CHEBI:29108"/>
        <label>1</label>
    </ligand>
</feature>
<dbReference type="Gene3D" id="1.10.420.10">
    <property type="entry name" value="Peroxidase, domain 2"/>
    <property type="match status" value="2"/>
</dbReference>
<comment type="cofactor">
    <cofactor evidence="13 16">
        <name>heme b</name>
        <dbReference type="ChEBI" id="CHEBI:60344"/>
    </cofactor>
    <text evidence="13 16">Binds 1 heme b (iron(II)-protoporphyrin IX) group per subunit.</text>
</comment>
<feature type="chain" id="PRO_5015373194" description="Peroxidase" evidence="16">
    <location>
        <begin position="32"/>
        <end position="319"/>
    </location>
</feature>
<feature type="binding site" evidence="13">
    <location>
        <position position="205"/>
    </location>
    <ligand>
        <name>Ca(2+)</name>
        <dbReference type="ChEBI" id="CHEBI:29108"/>
        <label>2</label>
    </ligand>
</feature>
<dbReference type="InterPro" id="IPR033905">
    <property type="entry name" value="Secretory_peroxidase"/>
</dbReference>
<dbReference type="PANTHER" id="PTHR31388">
    <property type="entry name" value="PEROXIDASE 72-RELATED"/>
    <property type="match status" value="1"/>
</dbReference>
<keyword evidence="16" id="KW-0732">Signal</keyword>
<keyword evidence="3 16" id="KW-0575">Peroxidase</keyword>
<feature type="disulfide bond" evidence="15">
    <location>
        <begin position="211"/>
        <end position="218"/>
    </location>
</feature>
<proteinExistence type="inferred from homology"/>
<feature type="binding site" evidence="13">
    <location>
        <position position="87"/>
    </location>
    <ligand>
        <name>Ca(2+)</name>
        <dbReference type="ChEBI" id="CHEBI:29108"/>
        <label>1</label>
    </ligand>
</feature>
<dbReference type="AlphaFoldDB" id="A0A2S3HC64"/>
<evidence type="ECO:0000256" key="7">
    <source>
        <dbReference type="ARBA" id="ARBA00023002"/>
    </source>
</evidence>
<evidence type="ECO:0000256" key="9">
    <source>
        <dbReference type="ARBA" id="ARBA00023157"/>
    </source>
</evidence>
<feature type="active site" description="Proton acceptor" evidence="11">
    <location>
        <position position="77"/>
    </location>
</feature>
<gene>
    <name evidence="18" type="ORF">PAHAL_3G272000</name>
</gene>
<evidence type="ECO:0000256" key="11">
    <source>
        <dbReference type="PIRSR" id="PIRSR600823-1"/>
    </source>
</evidence>
<feature type="binding site" evidence="13">
    <location>
        <position position="231"/>
    </location>
    <ligand>
        <name>Ca(2+)</name>
        <dbReference type="ChEBI" id="CHEBI:29108"/>
        <label>2</label>
    </ligand>
</feature>
<keyword evidence="8 13" id="KW-0408">Iron</keyword>
<feature type="disulfide bond" evidence="15">
    <location>
        <begin position="133"/>
        <end position="311"/>
    </location>
</feature>
<keyword evidence="10 16" id="KW-0376">Hydrogen peroxide</keyword>
<keyword evidence="6 13" id="KW-0106">Calcium</keyword>
<feature type="disulfide bond" evidence="15">
    <location>
        <begin position="46"/>
        <end position="127"/>
    </location>
</feature>
<keyword evidence="5 13" id="KW-0479">Metal-binding</keyword>
<dbReference type="PRINTS" id="PR00461">
    <property type="entry name" value="PLPEROXIDASE"/>
</dbReference>
<dbReference type="PRINTS" id="PR00458">
    <property type="entry name" value="PEROXIDASE"/>
</dbReference>
<dbReference type="EMBL" id="CM008048">
    <property type="protein sequence ID" value="PAN19421.1"/>
    <property type="molecule type" value="Genomic_DNA"/>
</dbReference>
<keyword evidence="7 16" id="KW-0560">Oxidoreductase</keyword>
<dbReference type="InterPro" id="IPR010255">
    <property type="entry name" value="Haem_peroxidase_sf"/>
</dbReference>
<evidence type="ECO:0000256" key="12">
    <source>
        <dbReference type="PIRSR" id="PIRSR600823-2"/>
    </source>
</evidence>
<evidence type="ECO:0000313" key="18">
    <source>
        <dbReference type="EMBL" id="PAN19421.1"/>
    </source>
</evidence>
<dbReference type="GO" id="GO:0046872">
    <property type="term" value="F:metal ion binding"/>
    <property type="evidence" value="ECO:0007669"/>
    <property type="project" value="UniProtKB-UniRule"/>
</dbReference>
<feature type="binding site" evidence="13">
    <location>
        <position position="239"/>
    </location>
    <ligand>
        <name>Ca(2+)</name>
        <dbReference type="ChEBI" id="CHEBI:29108"/>
        <label>2</label>
    </ligand>
</feature>
<dbReference type="GO" id="GO:0042744">
    <property type="term" value="P:hydrogen peroxide catabolic process"/>
    <property type="evidence" value="ECO:0007669"/>
    <property type="project" value="UniProtKB-KW"/>
</dbReference>
<feature type="binding site" evidence="13">
    <location>
        <position position="83"/>
    </location>
    <ligand>
        <name>Ca(2+)</name>
        <dbReference type="ChEBI" id="CHEBI:29108"/>
        <label>1</label>
    </ligand>
</feature>
<dbReference type="PROSITE" id="PS50873">
    <property type="entry name" value="PEROXIDASE_4"/>
    <property type="match status" value="1"/>
</dbReference>
<evidence type="ECO:0000256" key="8">
    <source>
        <dbReference type="ARBA" id="ARBA00023004"/>
    </source>
</evidence>
<keyword evidence="9 15" id="KW-1015">Disulfide bond</keyword>
<comment type="function">
    <text evidence="16">Removal of H(2)O(2), oxidation of toxic reductants, biosynthesis and degradation of lignin, suberization, auxin catabolism, response to environmental stresses such as wounding, pathogen attack and oxidative stress.</text>
</comment>
<evidence type="ECO:0000256" key="2">
    <source>
        <dbReference type="ARBA" id="ARBA00004613"/>
    </source>
</evidence>
<evidence type="ECO:0000256" key="1">
    <source>
        <dbReference type="ARBA" id="ARBA00000189"/>
    </source>
</evidence>
<accession>A0A2S3HC64</accession>
<organism evidence="18">
    <name type="scientific">Panicum hallii</name>
    <dbReference type="NCBI Taxonomy" id="206008"/>
    <lineage>
        <taxon>Eukaryota</taxon>
        <taxon>Viridiplantae</taxon>
        <taxon>Streptophyta</taxon>
        <taxon>Embryophyta</taxon>
        <taxon>Tracheophyta</taxon>
        <taxon>Spermatophyta</taxon>
        <taxon>Magnoliopsida</taxon>
        <taxon>Liliopsida</taxon>
        <taxon>Poales</taxon>
        <taxon>Poaceae</taxon>
        <taxon>PACMAD clade</taxon>
        <taxon>Panicoideae</taxon>
        <taxon>Panicodae</taxon>
        <taxon>Paniceae</taxon>
        <taxon>Panicinae</taxon>
        <taxon>Panicum</taxon>
        <taxon>Panicum sect. Panicum</taxon>
    </lineage>
</organism>
<dbReference type="Gramene" id="PAN19421">
    <property type="protein sequence ID" value="PAN19421"/>
    <property type="gene ID" value="PAHAL_3G272000"/>
</dbReference>
<dbReference type="GO" id="GO:0020037">
    <property type="term" value="F:heme binding"/>
    <property type="evidence" value="ECO:0007669"/>
    <property type="project" value="UniProtKB-UniRule"/>
</dbReference>
<evidence type="ECO:0000256" key="6">
    <source>
        <dbReference type="ARBA" id="ARBA00022837"/>
    </source>
</evidence>
<reference evidence="18" key="1">
    <citation type="submission" date="2018-04" db="EMBL/GenBank/DDBJ databases">
        <title>WGS assembly of Panicum hallii.</title>
        <authorList>
            <person name="Lovell J."/>
            <person name="Jenkins J."/>
            <person name="Lowry D."/>
            <person name="Mamidi S."/>
            <person name="Sreedasyam A."/>
            <person name="Weng X."/>
            <person name="Barry K."/>
            <person name="Bonette J."/>
            <person name="Campitelli B."/>
            <person name="Daum C."/>
            <person name="Gordon S."/>
            <person name="Gould B."/>
            <person name="Lipzen A."/>
            <person name="Macqueen A."/>
            <person name="Palacio-Mejia J."/>
            <person name="Plott C."/>
            <person name="Shakirov E."/>
            <person name="Shu S."/>
            <person name="Yoshinaga Y."/>
            <person name="Zane M."/>
            <person name="Rokhsar D."/>
            <person name="Grimwood J."/>
            <person name="Schmutz J."/>
            <person name="Juenger T."/>
        </authorList>
    </citation>
    <scope>NUCLEOTIDE SEQUENCE [LARGE SCALE GENOMIC DNA]</scope>
    <source>
        <strain evidence="18">FIL2</strain>
    </source>
</reference>
<dbReference type="Proteomes" id="UP000243499">
    <property type="component" value="Chromosome 3"/>
</dbReference>
<feature type="domain" description="Plant heme peroxidase family profile" evidence="17">
    <location>
        <begin position="36"/>
        <end position="315"/>
    </location>
</feature>
<evidence type="ECO:0000256" key="10">
    <source>
        <dbReference type="ARBA" id="ARBA00023324"/>
    </source>
</evidence>
<name>A0A2S3HC64_9POAL</name>
<evidence type="ECO:0000256" key="4">
    <source>
        <dbReference type="ARBA" id="ARBA00022617"/>
    </source>
</evidence>
<dbReference type="PANTHER" id="PTHR31388:SF38">
    <property type="entry name" value="PEROXIDASE"/>
    <property type="match status" value="1"/>
</dbReference>
<feature type="binding site" evidence="13">
    <location>
        <position position="85"/>
    </location>
    <ligand>
        <name>Ca(2+)</name>
        <dbReference type="ChEBI" id="CHEBI:29108"/>
        <label>1</label>
    </ligand>
</feature>
<feature type="binding site" description="axial binding residue" evidence="13">
    <location>
        <position position="204"/>
    </location>
    <ligand>
        <name>heme b</name>
        <dbReference type="ChEBI" id="CHEBI:60344"/>
    </ligand>
    <ligandPart>
        <name>Fe</name>
        <dbReference type="ChEBI" id="CHEBI:18248"/>
    </ligandPart>
</feature>
<feature type="site" description="Transition state stabilizer" evidence="14">
    <location>
        <position position="73"/>
    </location>
</feature>
<feature type="binding site" evidence="12">
    <location>
        <position position="174"/>
    </location>
    <ligand>
        <name>substrate</name>
    </ligand>
</feature>
<evidence type="ECO:0000259" key="17">
    <source>
        <dbReference type="PROSITE" id="PS50873"/>
    </source>
</evidence>
<sequence>MAAASSCSASVGLLLAAHCALLLALAGAASAGGGVALSSAFYDASCPGAHDVVRRVIQDARVSDPRIPASLVRLHFHDCFVNGCDGSLLLDNDLPAIQTEKNVVANNNSARGFPVVDDIKAALENACPGIVSCADILALAAEISVELAGGPRWGVLLGRRDGTTTNVESANNLPSPFDPLNVLQEKFRNVNLDDTDLVALQGAHTFGKVQCQFTRENCTAGQPEGALENLDEATPNLFDNKYYGNLLEGRAQLPSDQVMLSGPAAAATTAPIVHRFAGNQQDFFRNFAASMMKMGNISPLTGSDGEIRRNCRRVNGKGY</sequence>
<evidence type="ECO:0000256" key="13">
    <source>
        <dbReference type="PIRSR" id="PIRSR600823-3"/>
    </source>
</evidence>
<dbReference type="GO" id="GO:0005576">
    <property type="term" value="C:extracellular region"/>
    <property type="evidence" value="ECO:0007669"/>
    <property type="project" value="UniProtKB-SubCell"/>
</dbReference>
<comment type="subcellular location">
    <subcellularLocation>
        <location evidence="2 16">Secreted</location>
    </subcellularLocation>
</comment>
<comment type="similarity">
    <text evidence="16">Belongs to the peroxidase family. Classical plant (class III) peroxidase subfamily.</text>
</comment>
<feature type="binding site" evidence="13">
    <location>
        <position position="81"/>
    </location>
    <ligand>
        <name>Ca(2+)</name>
        <dbReference type="ChEBI" id="CHEBI:29108"/>
        <label>1</label>
    </ligand>
</feature>
<dbReference type="CDD" id="cd00693">
    <property type="entry name" value="secretory_peroxidase"/>
    <property type="match status" value="1"/>
</dbReference>
<dbReference type="EC" id="1.11.1.7" evidence="16"/>
<evidence type="ECO:0000256" key="14">
    <source>
        <dbReference type="PIRSR" id="PIRSR600823-4"/>
    </source>
</evidence>
<dbReference type="SUPFAM" id="SSF48113">
    <property type="entry name" value="Heme-dependent peroxidases"/>
    <property type="match status" value="1"/>
</dbReference>
<evidence type="ECO:0000256" key="16">
    <source>
        <dbReference type="RuleBase" id="RU362060"/>
    </source>
</evidence>
<feature type="binding site" evidence="13">
    <location>
        <position position="78"/>
    </location>
    <ligand>
        <name>Ca(2+)</name>
        <dbReference type="ChEBI" id="CHEBI:29108"/>
        <label>1</label>
    </ligand>
</feature>